<proteinExistence type="predicted"/>
<reference evidence="1 2" key="1">
    <citation type="submission" date="2016-07" db="EMBL/GenBank/DDBJ databases">
        <authorList>
            <consortium name="Pathogen Informatics"/>
        </authorList>
    </citation>
    <scope>NUCLEOTIDE SEQUENCE [LARGE SCALE GENOMIC DNA]</scope>
</reference>
<dbReference type="Pfam" id="PF05795">
    <property type="entry name" value="Plasmodium_Vir"/>
    <property type="match status" value="2"/>
</dbReference>
<evidence type="ECO:0000313" key="2">
    <source>
        <dbReference type="Proteomes" id="UP000305196"/>
    </source>
</evidence>
<evidence type="ECO:0000313" key="1">
    <source>
        <dbReference type="EMBL" id="SCA60347.1"/>
    </source>
</evidence>
<dbReference type="VEuPathDB" id="PlasmoDB:PVX_030190"/>
<organism evidence="1 2">
    <name type="scientific">Plasmodium vivax</name>
    <name type="common">malaria parasite P. vivax</name>
    <dbReference type="NCBI Taxonomy" id="5855"/>
    <lineage>
        <taxon>Eukaryota</taxon>
        <taxon>Sar</taxon>
        <taxon>Alveolata</taxon>
        <taxon>Apicomplexa</taxon>
        <taxon>Aconoidasida</taxon>
        <taxon>Haemosporida</taxon>
        <taxon>Plasmodiidae</taxon>
        <taxon>Plasmodium</taxon>
        <taxon>Plasmodium (Plasmodium)</taxon>
    </lineage>
</organism>
<sequence length="346" mass="40296">MAGQDFWTSLTDFVFSFSDELNSQRFYDQLDDLEGYIPYLSKCEYFNSFDKNKRAKKICARVLKYLETDKISINKNDDYDICMLLNFWVYSKLFDILQNKGEKNVHIAYGELQLLWDGIIDYKLKKHENQTCRPLPDLVLYNDWKERKELYEYCVDYPAISKSAVGYNERCREFYKYVESKKPLYKHFKEHCPSDEKKKCPEFYNQCLQYDPEKVLPDLECSDEIMQERAAAASSALQKTKEHLGSETESRGRSVGMVSDGAQNLNGNPQNVRMYGNVLLGVVATSMTSGALYRFTPLGGMIRNGLGWNNNNMRNFNAGDFRLYDYASEPFNPYPGEEHYIGYHPA</sequence>
<dbReference type="Proteomes" id="UP000305196">
    <property type="component" value="Unassembled WGS sequence"/>
</dbReference>
<name>A0A1G4EA67_PLAVI</name>
<dbReference type="AlphaFoldDB" id="A0A1G4EA67"/>
<protein>
    <submittedName>
        <fullName evidence="1">VIR protein</fullName>
    </submittedName>
</protein>
<dbReference type="VEuPathDB" id="PlasmoDB:PVW1_100006200"/>
<dbReference type="EMBL" id="FLYI01000155">
    <property type="protein sequence ID" value="SCA60347.1"/>
    <property type="molecule type" value="Genomic_DNA"/>
</dbReference>
<accession>A0A1G4EA67</accession>
<dbReference type="VEuPathDB" id="PlasmoDB:PVP01_0006610"/>
<dbReference type="VEuPathDB" id="PlasmoDB:PVPAM_040007800"/>
<gene>
    <name evidence="1" type="ORF">PVC01_000060300</name>
</gene>
<dbReference type="InterPro" id="IPR008780">
    <property type="entry name" value="Plasmodium_Vir"/>
</dbReference>